<sequence>MSRHNDILNQFNTVVLGDLDNAQAIDPDEGKPGWVLDKKLRDLVMMILIKVCDISNEARPIHVAGPWINRLLEEFFHQSDYEKLVGLPVAPFMDREKVTKSASQCGFIRFVILPLFESLAKLLPSTRNILIQPALDQLAHYTNMQKLEEEQEEEERQKASDDSDENENKSVVAVSNKSDTASEPECELSSSPTSMEHSMCEAEFGDVRSK</sequence>
<feature type="region of interest" description="Disordered" evidence="3">
    <location>
        <begin position="147"/>
        <end position="210"/>
    </location>
</feature>
<dbReference type="Proteomes" id="UP001497525">
    <property type="component" value="Unassembled WGS sequence"/>
</dbReference>
<dbReference type="PROSITE" id="PS51845">
    <property type="entry name" value="PDEASE_I_2"/>
    <property type="match status" value="1"/>
</dbReference>
<evidence type="ECO:0000256" key="3">
    <source>
        <dbReference type="SAM" id="MobiDB-lite"/>
    </source>
</evidence>
<proteinExistence type="predicted"/>
<evidence type="ECO:0000259" key="4">
    <source>
        <dbReference type="PROSITE" id="PS51845"/>
    </source>
</evidence>
<organism evidence="5 6">
    <name type="scientific">Calicophoron daubneyi</name>
    <name type="common">Rumen fluke</name>
    <name type="synonym">Paramphistomum daubneyi</name>
    <dbReference type="NCBI Taxonomy" id="300641"/>
    <lineage>
        <taxon>Eukaryota</taxon>
        <taxon>Metazoa</taxon>
        <taxon>Spiralia</taxon>
        <taxon>Lophotrochozoa</taxon>
        <taxon>Platyhelminthes</taxon>
        <taxon>Trematoda</taxon>
        <taxon>Digenea</taxon>
        <taxon>Plagiorchiida</taxon>
        <taxon>Pronocephalata</taxon>
        <taxon>Paramphistomoidea</taxon>
        <taxon>Paramphistomidae</taxon>
        <taxon>Calicophoron</taxon>
    </lineage>
</organism>
<keyword evidence="2" id="KW-0378">Hydrolase</keyword>
<feature type="domain" description="PDEase" evidence="4">
    <location>
        <begin position="1"/>
        <end position="148"/>
    </location>
</feature>
<reference evidence="5" key="1">
    <citation type="submission" date="2024-06" db="EMBL/GenBank/DDBJ databases">
        <authorList>
            <person name="Liu X."/>
            <person name="Lenzi L."/>
            <person name="Haldenby T S."/>
            <person name="Uol C."/>
        </authorList>
    </citation>
    <scope>NUCLEOTIDE SEQUENCE</scope>
</reference>
<evidence type="ECO:0000313" key="5">
    <source>
        <dbReference type="EMBL" id="CAL5137238.1"/>
    </source>
</evidence>
<dbReference type="GO" id="GO:0007165">
    <property type="term" value="P:signal transduction"/>
    <property type="evidence" value="ECO:0007669"/>
    <property type="project" value="InterPro"/>
</dbReference>
<dbReference type="GO" id="GO:0046872">
    <property type="term" value="F:metal ion binding"/>
    <property type="evidence" value="ECO:0007669"/>
    <property type="project" value="UniProtKB-KW"/>
</dbReference>
<dbReference type="InterPro" id="IPR036971">
    <property type="entry name" value="PDEase_catalytic_dom_sf"/>
</dbReference>
<keyword evidence="1" id="KW-0479">Metal-binding</keyword>
<name>A0AAV2TLI4_CALDB</name>
<dbReference type="GO" id="GO:0004114">
    <property type="term" value="F:3',5'-cyclic-nucleotide phosphodiesterase activity"/>
    <property type="evidence" value="ECO:0007669"/>
    <property type="project" value="InterPro"/>
</dbReference>
<dbReference type="PANTHER" id="PTHR11347">
    <property type="entry name" value="CYCLIC NUCLEOTIDE PHOSPHODIESTERASE"/>
    <property type="match status" value="1"/>
</dbReference>
<gene>
    <name evidence="5" type="ORF">CDAUBV1_LOCUS11491</name>
</gene>
<dbReference type="AlphaFoldDB" id="A0AAV2TLI4"/>
<comment type="caution">
    <text evidence="5">The sequence shown here is derived from an EMBL/GenBank/DDBJ whole genome shotgun (WGS) entry which is preliminary data.</text>
</comment>
<dbReference type="EMBL" id="CAXLJL010000378">
    <property type="protein sequence ID" value="CAL5137238.1"/>
    <property type="molecule type" value="Genomic_DNA"/>
</dbReference>
<dbReference type="InterPro" id="IPR002073">
    <property type="entry name" value="PDEase_catalytic_dom"/>
</dbReference>
<evidence type="ECO:0000313" key="6">
    <source>
        <dbReference type="Proteomes" id="UP001497525"/>
    </source>
</evidence>
<dbReference type="Pfam" id="PF00233">
    <property type="entry name" value="PDEase_I"/>
    <property type="match status" value="1"/>
</dbReference>
<dbReference type="SUPFAM" id="SSF109604">
    <property type="entry name" value="HD-domain/PDEase-like"/>
    <property type="match status" value="1"/>
</dbReference>
<dbReference type="Gene3D" id="1.10.1300.10">
    <property type="entry name" value="3'5'-cyclic nucleotide phosphodiesterase, catalytic domain"/>
    <property type="match status" value="1"/>
</dbReference>
<evidence type="ECO:0000256" key="2">
    <source>
        <dbReference type="ARBA" id="ARBA00022801"/>
    </source>
</evidence>
<accession>A0AAV2TLI4</accession>
<evidence type="ECO:0000256" key="1">
    <source>
        <dbReference type="ARBA" id="ARBA00022723"/>
    </source>
</evidence>
<protein>
    <recommendedName>
        <fullName evidence="4">PDEase domain-containing protein</fullName>
    </recommendedName>
</protein>